<evidence type="ECO:0000313" key="2">
    <source>
        <dbReference type="EMBL" id="DAE21817.1"/>
    </source>
</evidence>
<protein>
    <submittedName>
        <fullName evidence="2">Uncharacterized protein</fullName>
    </submittedName>
</protein>
<dbReference type="EMBL" id="BK015718">
    <property type="protein sequence ID" value="DAE21817.1"/>
    <property type="molecule type" value="Genomic_DNA"/>
</dbReference>
<evidence type="ECO:0000256" key="1">
    <source>
        <dbReference type="SAM" id="MobiDB-lite"/>
    </source>
</evidence>
<feature type="region of interest" description="Disordered" evidence="1">
    <location>
        <begin position="35"/>
        <end position="63"/>
    </location>
</feature>
<accession>A0A8S5QSK8</accession>
<feature type="compositionally biased region" description="Low complexity" evidence="1">
    <location>
        <begin position="35"/>
        <end position="56"/>
    </location>
</feature>
<reference evidence="2" key="1">
    <citation type="journal article" date="2021" name="Proc. Natl. Acad. Sci. U.S.A.">
        <title>A Catalog of Tens of Thousands of Viruses from Human Metagenomes Reveals Hidden Associations with Chronic Diseases.</title>
        <authorList>
            <person name="Tisza M.J."/>
            <person name="Buck C.B."/>
        </authorList>
    </citation>
    <scope>NUCLEOTIDE SEQUENCE</scope>
    <source>
        <strain evidence="2">CtoNH1</strain>
    </source>
</reference>
<organism evidence="2">
    <name type="scientific">Myoviridae sp. ctoNH1</name>
    <dbReference type="NCBI Taxonomy" id="2826695"/>
    <lineage>
        <taxon>Viruses</taxon>
        <taxon>Duplodnaviria</taxon>
        <taxon>Heunggongvirae</taxon>
        <taxon>Uroviricota</taxon>
        <taxon>Caudoviricetes</taxon>
    </lineage>
</organism>
<proteinExistence type="predicted"/>
<sequence length="63" mass="6282">MPETSSRACPSTIRTASRICSVVKLSSIMISAPAFSASSSSVSVSTSTSTGTSGCSQKAFSTA</sequence>
<name>A0A8S5QSK8_9CAUD</name>